<reference evidence="3" key="1">
    <citation type="submission" date="2011-04" db="EMBL/GenBank/DDBJ databases">
        <title>Evolution of plant cell wall degrading machinery underlies the functional diversity of forest fungi.</title>
        <authorList>
            <consortium name="US DOE Joint Genome Institute (JGI-PGF)"/>
            <person name="Eastwood D.C."/>
            <person name="Floudas D."/>
            <person name="Binder M."/>
            <person name="Majcherczyk A."/>
            <person name="Schneider P."/>
            <person name="Aerts A."/>
            <person name="Asiegbu F.O."/>
            <person name="Baker S.E."/>
            <person name="Barry K."/>
            <person name="Bendiksby M."/>
            <person name="Blumentritt M."/>
            <person name="Coutinho P.M."/>
            <person name="Cullen D."/>
            <person name="Cullen D."/>
            <person name="Gathman A."/>
            <person name="Goodell B."/>
            <person name="Henrissat B."/>
            <person name="Ihrmark K."/>
            <person name="Kauserud H."/>
            <person name="Kohler A."/>
            <person name="LaButti K."/>
            <person name="Lapidus A."/>
            <person name="Lavin J.L."/>
            <person name="Lee Y.-H."/>
            <person name="Lindquist E."/>
            <person name="Lilly W."/>
            <person name="Lucas S."/>
            <person name="Morin E."/>
            <person name="Murat C."/>
            <person name="Oguiza J.A."/>
            <person name="Park J."/>
            <person name="Pisabarro A.G."/>
            <person name="Riley R."/>
            <person name="Rosling A."/>
            <person name="Salamov A."/>
            <person name="Schmidt O."/>
            <person name="Schmutz J."/>
            <person name="Skrede I."/>
            <person name="Stenlid J."/>
            <person name="Wiebenga A."/>
            <person name="Xie X."/>
            <person name="Kues U."/>
            <person name="Hibbett D.S."/>
            <person name="Hoffmeister D."/>
            <person name="Hogberg N."/>
            <person name="Martin F."/>
            <person name="Grigoriev I.V."/>
            <person name="Watkinson S.C."/>
        </authorList>
    </citation>
    <scope>NUCLEOTIDE SEQUENCE</scope>
    <source>
        <strain evidence="3">S7.9</strain>
    </source>
</reference>
<proteinExistence type="inferred from homology"/>
<dbReference type="InterPro" id="IPR029060">
    <property type="entry name" value="PIN-like_dom_sf"/>
</dbReference>
<dbReference type="PANTHER" id="PTHR15665:SF1">
    <property type="entry name" value="PROTEIN ASTEROID HOMOLOG 1"/>
    <property type="match status" value="1"/>
</dbReference>
<feature type="region of interest" description="Disordered" evidence="2">
    <location>
        <begin position="548"/>
        <end position="572"/>
    </location>
</feature>
<organism>
    <name type="scientific">Serpula lacrymans var. lacrymans (strain S7.9)</name>
    <name type="common">Dry rot fungus</name>
    <dbReference type="NCBI Taxonomy" id="578457"/>
    <lineage>
        <taxon>Eukaryota</taxon>
        <taxon>Fungi</taxon>
        <taxon>Dikarya</taxon>
        <taxon>Basidiomycota</taxon>
        <taxon>Agaricomycotina</taxon>
        <taxon>Agaricomycetes</taxon>
        <taxon>Agaricomycetidae</taxon>
        <taxon>Boletales</taxon>
        <taxon>Coniophorineae</taxon>
        <taxon>Serpulaceae</taxon>
        <taxon>Serpula</taxon>
    </lineage>
</organism>
<dbReference type="OrthoDB" id="25987at2759"/>
<feature type="region of interest" description="Disordered" evidence="2">
    <location>
        <begin position="214"/>
        <end position="244"/>
    </location>
</feature>
<dbReference type="GeneID" id="18816406"/>
<dbReference type="Proteomes" id="UP000008064">
    <property type="component" value="Unassembled WGS sequence"/>
</dbReference>
<dbReference type="HOGENOM" id="CLU_314230_0_0_1"/>
<comment type="similarity">
    <text evidence="1">Belongs to the asteroid family.</text>
</comment>
<dbReference type="KEGG" id="sla:SERLADRAFT_447741"/>
<dbReference type="Gene3D" id="3.40.50.1010">
    <property type="entry name" value="5'-nuclease"/>
    <property type="match status" value="1"/>
</dbReference>
<dbReference type="RefSeq" id="XP_007316737.1">
    <property type="nucleotide sequence ID" value="XM_007316675.1"/>
</dbReference>
<protein>
    <submittedName>
        <fullName evidence="3">Uncharacterized protein</fullName>
    </submittedName>
</protein>
<accession>F8NQA4</accession>
<name>F8NQA4_SERL9</name>
<dbReference type="PANTHER" id="PTHR15665">
    <property type="entry name" value="ASTEROID PROTEIN"/>
    <property type="match status" value="1"/>
</dbReference>
<sequence>MGVHGLTTFLRENKRVLAKTIVLSANPLDVIPIVVDAWSFIYELYDQSRLPWVYGGEYDAFTQFVVRIVQAWIAVGMKLYFVFDGAAPQLKIPTLVSRLNQSNIQHSLLFFRTSSASRSTPRFLHEVRIIPPLVYQACLHALQEIAGATFKLEIHFADNEGDPYAVELAGRLGGYVVGNDSDFVILNTDQYRGYIPLEEMVWIASVLEKPLPDEQDGGFQPVRKTKTRNKVTSEQKASRGLIPPDNTSDVTLSFSVYSPSALASHLNIPVTLLPLLGSLVGNDFSNQSSTQRNVQSLFFERHLTLSQRITRVATTLNSILSASSQKRAKAKHQVGSVMDLIDRTVNSLMIRSPFSVGSVEADAVVDRVVNATLQYAIDKYDGDGRGPESLWATDICALHEQDTCPLPSLFSRSLLLRSLQISEQSRDMVTPTEQIRAMYVQAYRSGKFQPKIMDILSTGTYWPRIFLENPDIENVGRSISRSIRQWMYAILEDGCGLPDASEDVQNEVNASEGPDDEDSDQDELIDVAEEHSDDDLLAPLRGELEKLRGSEDDELTKSIHPQSISPRSCSRPPPRLKRVLEYTRRGTRVASEEVRVPDIRELLSAPSLDVLGLENWAPVQYKPLSDRMVVFLHALHSNMTSVMILPPEQLLAALTLRWVLFTVQSRALRNGASKEREKERWTRHEAQAFLLSFVPSASRTLSTTSVNDENILLMNRSIQLTAQALTALEAIHQLSQVLLLSDRVPCTVHKFSGQNFHSLLNRPGTLGTGIVPDGLWMACVEGLEDAFAEERRKKTKTKKGNTGREQVDSLGGPQQRAVKYKLPGVGMYGLLGSVDT</sequence>
<evidence type="ECO:0000313" key="3">
    <source>
        <dbReference type="EMBL" id="EGO26564.1"/>
    </source>
</evidence>
<feature type="region of interest" description="Disordered" evidence="2">
    <location>
        <begin position="791"/>
        <end position="813"/>
    </location>
</feature>
<gene>
    <name evidence="3" type="ORF">SERLADRAFT_447741</name>
</gene>
<dbReference type="EMBL" id="GL945432">
    <property type="protein sequence ID" value="EGO26564.1"/>
    <property type="molecule type" value="Genomic_DNA"/>
</dbReference>
<dbReference type="AlphaFoldDB" id="F8NQA4"/>
<dbReference type="InterPro" id="IPR026832">
    <property type="entry name" value="Asteroid"/>
</dbReference>
<feature type="region of interest" description="Disordered" evidence="2">
    <location>
        <begin position="499"/>
        <end position="521"/>
    </location>
</feature>
<evidence type="ECO:0000256" key="2">
    <source>
        <dbReference type="SAM" id="MobiDB-lite"/>
    </source>
</evidence>
<evidence type="ECO:0000256" key="1">
    <source>
        <dbReference type="ARBA" id="ARBA00007398"/>
    </source>
</evidence>
<dbReference type="SUPFAM" id="SSF88723">
    <property type="entry name" value="PIN domain-like"/>
    <property type="match status" value="1"/>
</dbReference>